<dbReference type="UniPathway" id="UPA00094"/>
<dbReference type="PANTHER" id="PTHR42879">
    <property type="entry name" value="3-OXOACYL-(ACYL-CARRIER-PROTEIN) REDUCTASE"/>
    <property type="match status" value="1"/>
</dbReference>
<dbReference type="GO" id="GO:0051287">
    <property type="term" value="F:NAD binding"/>
    <property type="evidence" value="ECO:0007669"/>
    <property type="project" value="UniProtKB-UniRule"/>
</dbReference>
<evidence type="ECO:0000256" key="11">
    <source>
        <dbReference type="PIRSR" id="PIRSR611284-1"/>
    </source>
</evidence>
<dbReference type="PROSITE" id="PS00061">
    <property type="entry name" value="ADH_SHORT"/>
    <property type="match status" value="1"/>
</dbReference>
<dbReference type="SMART" id="SM00822">
    <property type="entry name" value="PKS_KR"/>
    <property type="match status" value="1"/>
</dbReference>
<dbReference type="InterPro" id="IPR050259">
    <property type="entry name" value="SDR"/>
</dbReference>
<dbReference type="CDD" id="cd05333">
    <property type="entry name" value="BKR_SDR_c"/>
    <property type="match status" value="1"/>
</dbReference>
<keyword evidence="6 12" id="KW-0521">NADP</keyword>
<evidence type="ECO:0000259" key="14">
    <source>
        <dbReference type="SMART" id="SM00822"/>
    </source>
</evidence>
<comment type="function">
    <text evidence="13">Catalyzes the NADPH-dependent reduction of beta-ketoacyl-ACP substrates to beta-hydroxyacyl-ACP products, the first reductive step in the elongation cycle of fatty acid biosynthesis.</text>
</comment>
<dbReference type="NCBIfam" id="NF005559">
    <property type="entry name" value="PRK07231.1"/>
    <property type="match status" value="1"/>
</dbReference>
<comment type="pathway">
    <text evidence="1 13">Lipid metabolism; fatty acid biosynthesis.</text>
</comment>
<feature type="binding site" evidence="12">
    <location>
        <position position="89"/>
    </location>
    <ligand>
        <name>NADP(+)</name>
        <dbReference type="ChEBI" id="CHEBI:58349"/>
    </ligand>
</feature>
<evidence type="ECO:0000256" key="6">
    <source>
        <dbReference type="ARBA" id="ARBA00022857"/>
    </source>
</evidence>
<protein>
    <recommendedName>
        <fullName evidence="3 13">3-oxoacyl-[acyl-carrier-protein] reductase</fullName>
        <ecNumber evidence="3 13">1.1.1.100</ecNumber>
    </recommendedName>
</protein>
<dbReference type="STRING" id="1802579.A2310_01035"/>
<comment type="caution">
    <text evidence="15">The sequence shown here is derived from an EMBL/GenBank/DDBJ whole genome shotgun (WGS) entry which is preliminary data.</text>
</comment>
<dbReference type="AlphaFoldDB" id="A0A1F4SN20"/>
<organism evidence="15 16">
    <name type="scientific">candidate division WOR-1 bacterium RIFOXYB2_FULL_37_13</name>
    <dbReference type="NCBI Taxonomy" id="1802579"/>
    <lineage>
        <taxon>Bacteria</taxon>
        <taxon>Bacillati</taxon>
        <taxon>Saganbacteria</taxon>
    </lineage>
</organism>
<name>A0A1F4SN20_UNCSA</name>
<dbReference type="Gene3D" id="3.40.50.720">
    <property type="entry name" value="NAD(P)-binding Rossmann-like Domain"/>
    <property type="match status" value="1"/>
</dbReference>
<dbReference type="GO" id="GO:0006633">
    <property type="term" value="P:fatty acid biosynthetic process"/>
    <property type="evidence" value="ECO:0007669"/>
    <property type="project" value="UniProtKB-UniPathway"/>
</dbReference>
<evidence type="ECO:0000313" key="15">
    <source>
        <dbReference type="EMBL" id="OGC21852.1"/>
    </source>
</evidence>
<evidence type="ECO:0000256" key="9">
    <source>
        <dbReference type="ARBA" id="ARBA00023160"/>
    </source>
</evidence>
<dbReference type="FunFam" id="3.40.50.720:FF:000037">
    <property type="entry name" value="3-oxoacyl-[acyl-carrier-protein] reductase FabG"/>
    <property type="match status" value="1"/>
</dbReference>
<reference evidence="15 16" key="1">
    <citation type="journal article" date="2016" name="Nat. Commun.">
        <title>Thousands of microbial genomes shed light on interconnected biogeochemical processes in an aquifer system.</title>
        <authorList>
            <person name="Anantharaman K."/>
            <person name="Brown C.T."/>
            <person name="Hug L.A."/>
            <person name="Sharon I."/>
            <person name="Castelle C.J."/>
            <person name="Probst A.J."/>
            <person name="Thomas B.C."/>
            <person name="Singh A."/>
            <person name="Wilkins M.J."/>
            <person name="Karaoz U."/>
            <person name="Brodie E.L."/>
            <person name="Williams K.H."/>
            <person name="Hubbard S.S."/>
            <person name="Banfield J.F."/>
        </authorList>
    </citation>
    <scope>NUCLEOTIDE SEQUENCE [LARGE SCALE GENOMIC DNA]</scope>
</reference>
<evidence type="ECO:0000256" key="1">
    <source>
        <dbReference type="ARBA" id="ARBA00005194"/>
    </source>
</evidence>
<feature type="binding site" evidence="12">
    <location>
        <begin position="154"/>
        <end position="158"/>
    </location>
    <ligand>
        <name>NADP(+)</name>
        <dbReference type="ChEBI" id="CHEBI:58349"/>
    </ligand>
</feature>
<dbReference type="PRINTS" id="PR00080">
    <property type="entry name" value="SDRFAMILY"/>
</dbReference>
<comment type="subunit">
    <text evidence="13">Homotetramer.</text>
</comment>
<evidence type="ECO:0000256" key="2">
    <source>
        <dbReference type="ARBA" id="ARBA00006484"/>
    </source>
</evidence>
<evidence type="ECO:0000256" key="8">
    <source>
        <dbReference type="ARBA" id="ARBA00023098"/>
    </source>
</evidence>
<dbReference type="NCBIfam" id="NF009466">
    <property type="entry name" value="PRK12826.1-2"/>
    <property type="match status" value="1"/>
</dbReference>
<feature type="binding site" evidence="12">
    <location>
        <begin position="62"/>
        <end position="63"/>
    </location>
    <ligand>
        <name>NADP(+)</name>
        <dbReference type="ChEBI" id="CHEBI:58349"/>
    </ligand>
</feature>
<dbReference type="InterPro" id="IPR020904">
    <property type="entry name" value="Sc_DH/Rdtase_CS"/>
</dbReference>
<dbReference type="EMBL" id="MEUB01000035">
    <property type="protein sequence ID" value="OGC21852.1"/>
    <property type="molecule type" value="Genomic_DNA"/>
</dbReference>
<dbReference type="InterPro" id="IPR011284">
    <property type="entry name" value="3oxo_ACP_reduc"/>
</dbReference>
<dbReference type="PRINTS" id="PR00081">
    <property type="entry name" value="GDHRDH"/>
</dbReference>
<keyword evidence="5 13" id="KW-0276">Fatty acid metabolism</keyword>
<keyword evidence="4 13" id="KW-0444">Lipid biosynthesis</keyword>
<evidence type="ECO:0000256" key="10">
    <source>
        <dbReference type="ARBA" id="ARBA00048508"/>
    </source>
</evidence>
<evidence type="ECO:0000256" key="13">
    <source>
        <dbReference type="RuleBase" id="RU366074"/>
    </source>
</evidence>
<dbReference type="PANTHER" id="PTHR42879:SF2">
    <property type="entry name" value="3-OXOACYL-[ACYL-CARRIER-PROTEIN] REDUCTASE FABG"/>
    <property type="match status" value="1"/>
</dbReference>
<accession>A0A1F4SN20</accession>
<evidence type="ECO:0000256" key="7">
    <source>
        <dbReference type="ARBA" id="ARBA00023002"/>
    </source>
</evidence>
<dbReference type="GO" id="GO:0004316">
    <property type="term" value="F:3-oxoacyl-[acyl-carrier-protein] reductase (NADPH) activity"/>
    <property type="evidence" value="ECO:0007669"/>
    <property type="project" value="UniProtKB-UniRule"/>
</dbReference>
<dbReference type="InterPro" id="IPR057326">
    <property type="entry name" value="KR_dom"/>
</dbReference>
<dbReference type="EC" id="1.1.1.100" evidence="3 13"/>
<evidence type="ECO:0000256" key="12">
    <source>
        <dbReference type="PIRSR" id="PIRSR611284-2"/>
    </source>
</evidence>
<dbReference type="SUPFAM" id="SSF51735">
    <property type="entry name" value="NAD(P)-binding Rossmann-fold domains"/>
    <property type="match status" value="1"/>
</dbReference>
<gene>
    <name evidence="15" type="ORF">A2310_01035</name>
</gene>
<keyword evidence="8 13" id="KW-0443">Lipid metabolism</keyword>
<feature type="active site" description="Proton acceptor" evidence="11">
    <location>
        <position position="154"/>
    </location>
</feature>
<keyword evidence="7 13" id="KW-0560">Oxidoreductase</keyword>
<evidence type="ECO:0000256" key="3">
    <source>
        <dbReference type="ARBA" id="ARBA00012948"/>
    </source>
</evidence>
<dbReference type="NCBIfam" id="TIGR01830">
    <property type="entry name" value="3oxo_ACP_reduc"/>
    <property type="match status" value="1"/>
</dbReference>
<sequence>MKLKGKTALITGAAQGIGKAIAEALAKEGADVIVSDINLELASQTAMEIEKLGVKTMALKTNVSDFCDVESGVSQAVQQMGKIDILVNNAGITKDTLLLRMKKEDWDAVISVNLTGVFNCTKIVSALMMKQRSGKIINIASIVGEMGNVGQTNYSASKAGVIGMTKTVARETASRGICVNAVAPGFISTAMTDKLSPEVKEAMLAQVPMKKMGLPEDVAKAVVFLAGSDSDYITGQVINVNGGMLMNT</sequence>
<dbReference type="Proteomes" id="UP000178417">
    <property type="component" value="Unassembled WGS sequence"/>
</dbReference>
<keyword evidence="9 13" id="KW-0275">Fatty acid biosynthesis</keyword>
<dbReference type="InterPro" id="IPR002347">
    <property type="entry name" value="SDR_fam"/>
</dbReference>
<evidence type="ECO:0000256" key="4">
    <source>
        <dbReference type="ARBA" id="ARBA00022516"/>
    </source>
</evidence>
<dbReference type="NCBIfam" id="NF004198">
    <property type="entry name" value="PRK05653.1-3"/>
    <property type="match status" value="1"/>
</dbReference>
<comment type="catalytic activity">
    <reaction evidence="10 13">
        <text>a (3R)-hydroxyacyl-[ACP] + NADP(+) = a 3-oxoacyl-[ACP] + NADPH + H(+)</text>
        <dbReference type="Rhea" id="RHEA:17397"/>
        <dbReference type="Rhea" id="RHEA-COMP:9916"/>
        <dbReference type="Rhea" id="RHEA-COMP:9945"/>
        <dbReference type="ChEBI" id="CHEBI:15378"/>
        <dbReference type="ChEBI" id="CHEBI:57783"/>
        <dbReference type="ChEBI" id="CHEBI:58349"/>
        <dbReference type="ChEBI" id="CHEBI:78776"/>
        <dbReference type="ChEBI" id="CHEBI:78827"/>
        <dbReference type="EC" id="1.1.1.100"/>
    </reaction>
</comment>
<dbReference type="InterPro" id="IPR036291">
    <property type="entry name" value="NAD(P)-bd_dom_sf"/>
</dbReference>
<feature type="binding site" evidence="12">
    <location>
        <position position="187"/>
    </location>
    <ligand>
        <name>NADP(+)</name>
        <dbReference type="ChEBI" id="CHEBI:58349"/>
    </ligand>
</feature>
<feature type="domain" description="Ketoreductase" evidence="14">
    <location>
        <begin position="6"/>
        <end position="185"/>
    </location>
</feature>
<dbReference type="Pfam" id="PF13561">
    <property type="entry name" value="adh_short_C2"/>
    <property type="match status" value="1"/>
</dbReference>
<proteinExistence type="inferred from homology"/>
<evidence type="ECO:0000313" key="16">
    <source>
        <dbReference type="Proteomes" id="UP000178417"/>
    </source>
</evidence>
<comment type="similarity">
    <text evidence="2 13">Belongs to the short-chain dehydrogenases/reductases (SDR) family.</text>
</comment>
<evidence type="ECO:0000256" key="5">
    <source>
        <dbReference type="ARBA" id="ARBA00022832"/>
    </source>
</evidence>